<dbReference type="GO" id="GO:0004175">
    <property type="term" value="F:endopeptidase activity"/>
    <property type="evidence" value="ECO:0007669"/>
    <property type="project" value="TreeGrafter"/>
</dbReference>
<dbReference type="InterPro" id="IPR005151">
    <property type="entry name" value="Tail-specific_protease"/>
</dbReference>
<dbReference type="SUPFAM" id="SSF50156">
    <property type="entry name" value="PDZ domain-like"/>
    <property type="match status" value="1"/>
</dbReference>
<accession>B3PD75</accession>
<dbReference type="GO" id="GO:0007165">
    <property type="term" value="P:signal transduction"/>
    <property type="evidence" value="ECO:0007669"/>
    <property type="project" value="TreeGrafter"/>
</dbReference>
<dbReference type="Gene3D" id="3.90.226.10">
    <property type="entry name" value="2-enoyl-CoA Hydratase, Chain A, domain 1"/>
    <property type="match status" value="1"/>
</dbReference>
<gene>
    <name evidence="3" type="ordered locus">CJA_3033</name>
</gene>
<proteinExistence type="predicted"/>
<sequence>MVGCGGGGSGTDKSKTVGGQSSSTAWVSGVYPPAANFINRCELPRQGKSPITNQNYPDTKGSYVDENNFLRSWSQDTYLWYRELVDRNPANYPDTENYFNLLKTNAKTSSGADKDKYHYSMDSDEYAALSQSGLRYSYGMELAFIRNVPPRELRVIYVQPGSPAALQSITRGSKIVGVDGVDLVNNNTSAGINTLNRGLFPDAAGQAHTFDIQKPGASQSVSIVMQSARVTSVPVQQVKTLDTETGKVGYFAFHDHIAPAEVALRDAIAQLQGESISDLVIDLRYNGGGYLAIASQLAYMIAGASATESKTFELMQFNDKYPTRNPITGAALTPEPFLDYALGFSLAYGTALPSLNLSRVFVLTGSGTCSASEALMNGLRGIDVQVIQIGNTTCGKPYGFYSQSNCGTTYFSVQFRGVNAKNFGDYTEGFFPSAVDDGQSRVRGCIVADDYSHELGNPVEARLAAALYFRENGTCPGVAVSGSQKPSGTVVDDGVMLKPDVLNSAWMHY</sequence>
<evidence type="ECO:0000313" key="3">
    <source>
        <dbReference type="EMBL" id="ACE84891.1"/>
    </source>
</evidence>
<dbReference type="EMBL" id="CP000934">
    <property type="protein sequence ID" value="ACE84891.1"/>
    <property type="molecule type" value="Genomic_DNA"/>
</dbReference>
<feature type="domain" description="Tail specific protease" evidence="2">
    <location>
        <begin position="247"/>
        <end position="396"/>
    </location>
</feature>
<dbReference type="MEROPS" id="S41.012"/>
<dbReference type="AlphaFoldDB" id="B3PD75"/>
<feature type="compositionally biased region" description="Gly residues" evidence="1">
    <location>
        <begin position="1"/>
        <end position="10"/>
    </location>
</feature>
<dbReference type="Proteomes" id="UP000001036">
    <property type="component" value="Chromosome"/>
</dbReference>
<feature type="region of interest" description="Disordered" evidence="1">
    <location>
        <begin position="1"/>
        <end position="23"/>
    </location>
</feature>
<dbReference type="HOGENOM" id="CLU_031949_2_0_6"/>
<dbReference type="eggNOG" id="COG0793">
    <property type="taxonomic scope" value="Bacteria"/>
</dbReference>
<evidence type="ECO:0000259" key="2">
    <source>
        <dbReference type="Pfam" id="PF03572"/>
    </source>
</evidence>
<dbReference type="SUPFAM" id="SSF52096">
    <property type="entry name" value="ClpP/crotonase"/>
    <property type="match status" value="1"/>
</dbReference>
<dbReference type="PANTHER" id="PTHR32060">
    <property type="entry name" value="TAIL-SPECIFIC PROTEASE"/>
    <property type="match status" value="1"/>
</dbReference>
<name>B3PD75_CELJU</name>
<dbReference type="InterPro" id="IPR036034">
    <property type="entry name" value="PDZ_sf"/>
</dbReference>
<dbReference type="GO" id="GO:0008236">
    <property type="term" value="F:serine-type peptidase activity"/>
    <property type="evidence" value="ECO:0007669"/>
    <property type="project" value="InterPro"/>
</dbReference>
<organism evidence="3 4">
    <name type="scientific">Cellvibrio japonicus (strain Ueda107)</name>
    <name type="common">Pseudomonas fluorescens subsp. cellulosa</name>
    <dbReference type="NCBI Taxonomy" id="498211"/>
    <lineage>
        <taxon>Bacteria</taxon>
        <taxon>Pseudomonadati</taxon>
        <taxon>Pseudomonadota</taxon>
        <taxon>Gammaproteobacteria</taxon>
        <taxon>Cellvibrionales</taxon>
        <taxon>Cellvibrionaceae</taxon>
        <taxon>Cellvibrio</taxon>
    </lineage>
</organism>
<dbReference type="Gene3D" id="3.30.750.170">
    <property type="match status" value="1"/>
</dbReference>
<dbReference type="InterPro" id="IPR029045">
    <property type="entry name" value="ClpP/crotonase-like_dom_sf"/>
</dbReference>
<keyword evidence="4" id="KW-1185">Reference proteome</keyword>
<dbReference type="STRING" id="498211.CJA_3033"/>
<evidence type="ECO:0000313" key="4">
    <source>
        <dbReference type="Proteomes" id="UP000001036"/>
    </source>
</evidence>
<dbReference type="PANTHER" id="PTHR32060:SF30">
    <property type="entry name" value="CARBOXY-TERMINAL PROCESSING PROTEASE CTPA"/>
    <property type="match status" value="1"/>
</dbReference>
<dbReference type="Gene3D" id="2.30.42.10">
    <property type="match status" value="1"/>
</dbReference>
<protein>
    <submittedName>
        <fullName evidence="3">Peptidase family S41B family</fullName>
    </submittedName>
</protein>
<dbReference type="KEGG" id="cja:CJA_3033"/>
<dbReference type="GO" id="GO:0030288">
    <property type="term" value="C:outer membrane-bounded periplasmic space"/>
    <property type="evidence" value="ECO:0007669"/>
    <property type="project" value="TreeGrafter"/>
</dbReference>
<reference evidence="3 4" key="1">
    <citation type="journal article" date="2008" name="J. Bacteriol.">
        <title>Insights into plant cell wall degradation from the genome sequence of the soil bacterium Cellvibrio japonicus.</title>
        <authorList>
            <person name="Deboy R.T."/>
            <person name="Mongodin E.F."/>
            <person name="Fouts D.E."/>
            <person name="Tailford L.E."/>
            <person name="Khouri H."/>
            <person name="Emerson J.B."/>
            <person name="Mohamoud Y."/>
            <person name="Watkins K."/>
            <person name="Henrissat B."/>
            <person name="Gilbert H.J."/>
            <person name="Nelson K.E."/>
        </authorList>
    </citation>
    <scope>NUCLEOTIDE SEQUENCE [LARGE SCALE GENOMIC DNA]</scope>
    <source>
        <strain evidence="3 4">Ueda107</strain>
    </source>
</reference>
<dbReference type="GO" id="GO:0006508">
    <property type="term" value="P:proteolysis"/>
    <property type="evidence" value="ECO:0007669"/>
    <property type="project" value="InterPro"/>
</dbReference>
<evidence type="ECO:0000256" key="1">
    <source>
        <dbReference type="SAM" id="MobiDB-lite"/>
    </source>
</evidence>
<dbReference type="Pfam" id="PF03572">
    <property type="entry name" value="Peptidase_S41"/>
    <property type="match status" value="1"/>
</dbReference>